<dbReference type="AlphaFoldDB" id="A0A2P6R884"/>
<dbReference type="SUPFAM" id="SSF74784">
    <property type="entry name" value="Translin"/>
    <property type="match status" value="1"/>
</dbReference>
<dbReference type="InterPro" id="IPR016069">
    <property type="entry name" value="Translin_C"/>
</dbReference>
<reference evidence="1 2" key="1">
    <citation type="journal article" date="2018" name="Nat. Genet.">
        <title>The Rosa genome provides new insights in the design of modern roses.</title>
        <authorList>
            <person name="Bendahmane M."/>
        </authorList>
    </citation>
    <scope>NUCLEOTIDE SEQUENCE [LARGE SCALE GENOMIC DNA]</scope>
    <source>
        <strain evidence="2">cv. Old Blush</strain>
    </source>
</reference>
<evidence type="ECO:0000313" key="1">
    <source>
        <dbReference type="EMBL" id="PRQ42619.1"/>
    </source>
</evidence>
<dbReference type="InterPro" id="IPR036081">
    <property type="entry name" value="Translin_sf"/>
</dbReference>
<dbReference type="STRING" id="74649.A0A2P6R884"/>
<dbReference type="PANTHER" id="PTHR10741">
    <property type="entry name" value="TRANSLIN AND TRANSLIN ASSOCIATED PROTEIN X"/>
    <property type="match status" value="1"/>
</dbReference>
<comment type="caution">
    <text evidence="1">The sequence shown here is derived from an EMBL/GenBank/DDBJ whole genome shotgun (WGS) entry which is preliminary data.</text>
</comment>
<dbReference type="GO" id="GO:0043565">
    <property type="term" value="F:sequence-specific DNA binding"/>
    <property type="evidence" value="ECO:0007669"/>
    <property type="project" value="InterPro"/>
</dbReference>
<accession>A0A2P6R884</accession>
<gene>
    <name evidence="1" type="ORF">RchiOBHm_Chr3g0459601</name>
</gene>
<keyword evidence="2" id="KW-1185">Reference proteome</keyword>
<dbReference type="OMA" id="EDICKFM"/>
<name>A0A2P6R884_ROSCH</name>
<dbReference type="Proteomes" id="UP000238479">
    <property type="component" value="Chromosome 3"/>
</dbReference>
<dbReference type="Pfam" id="PF01997">
    <property type="entry name" value="Translin"/>
    <property type="match status" value="1"/>
</dbReference>
<dbReference type="EMBL" id="PDCK01000041">
    <property type="protein sequence ID" value="PRQ42619.1"/>
    <property type="molecule type" value="Genomic_DNA"/>
</dbReference>
<dbReference type="Gene3D" id="1.20.58.200">
    <property type="entry name" value="Translin, domain 2"/>
    <property type="match status" value="1"/>
</dbReference>
<dbReference type="InterPro" id="IPR002848">
    <property type="entry name" value="Translin_fam"/>
</dbReference>
<proteinExistence type="predicted"/>
<protein>
    <submittedName>
        <fullName evidence="1">Putative Translin family</fullName>
    </submittedName>
</protein>
<dbReference type="Gramene" id="PRQ42619">
    <property type="protein sequence ID" value="PRQ42619"/>
    <property type="gene ID" value="RchiOBHm_Chr3g0459601"/>
</dbReference>
<organism evidence="1 2">
    <name type="scientific">Rosa chinensis</name>
    <name type="common">China rose</name>
    <dbReference type="NCBI Taxonomy" id="74649"/>
    <lineage>
        <taxon>Eukaryota</taxon>
        <taxon>Viridiplantae</taxon>
        <taxon>Streptophyta</taxon>
        <taxon>Embryophyta</taxon>
        <taxon>Tracheophyta</taxon>
        <taxon>Spermatophyta</taxon>
        <taxon>Magnoliopsida</taxon>
        <taxon>eudicotyledons</taxon>
        <taxon>Gunneridae</taxon>
        <taxon>Pentapetalae</taxon>
        <taxon>rosids</taxon>
        <taxon>fabids</taxon>
        <taxon>Rosales</taxon>
        <taxon>Rosaceae</taxon>
        <taxon>Rosoideae</taxon>
        <taxon>Rosoideae incertae sedis</taxon>
        <taxon>Rosa</taxon>
    </lineage>
</organism>
<sequence>MNATLLPLSDPSLEPLQINVFDYLLGLADLTRKLMRLAIGRISDGEVEFAEDICKFMRENLQ</sequence>
<evidence type="ECO:0000313" key="2">
    <source>
        <dbReference type="Proteomes" id="UP000238479"/>
    </source>
</evidence>